<feature type="region of interest" description="Disordered" evidence="1">
    <location>
        <begin position="130"/>
        <end position="178"/>
    </location>
</feature>
<dbReference type="AlphaFoldDB" id="A0A1Z5JSW0"/>
<comment type="caution">
    <text evidence="2">The sequence shown here is derived from an EMBL/GenBank/DDBJ whole genome shotgun (WGS) entry which is preliminary data.</text>
</comment>
<gene>
    <name evidence="2" type="ORF">FisN_5Hh319</name>
</gene>
<protein>
    <submittedName>
        <fullName evidence="2">Uncharacterized protein</fullName>
    </submittedName>
</protein>
<keyword evidence="3" id="KW-1185">Reference proteome</keyword>
<proteinExistence type="predicted"/>
<dbReference type="Proteomes" id="UP000198406">
    <property type="component" value="Unassembled WGS sequence"/>
</dbReference>
<dbReference type="InterPro" id="IPR033246">
    <property type="entry name" value="BIN4"/>
</dbReference>
<dbReference type="OrthoDB" id="47440at2759"/>
<evidence type="ECO:0000256" key="1">
    <source>
        <dbReference type="SAM" id="MobiDB-lite"/>
    </source>
</evidence>
<dbReference type="PANTHER" id="PTHR34810">
    <property type="entry name" value="DNA-BINDING PROTEIN BIN4"/>
    <property type="match status" value="1"/>
</dbReference>
<sequence>MAEQNNDEDQMKILFPTGIGPGECTVLVQINPEDALTLDFTGATGAIGRLEADDTGVSFDFKGVQYKGTFFPTATAMVLSVVNGKENYLKIDGIADDFCYLEKTGDALKKFDAQAVGDMSGYDVQDEDVNRNVSNSGNHEDVTLHSVQKSEAPKSQAKRSITKKLNAGSAPKKLKRKS</sequence>
<dbReference type="GO" id="GO:0009330">
    <property type="term" value="C:DNA topoisomerase type II (double strand cut, ATP-hydrolyzing) complex"/>
    <property type="evidence" value="ECO:0007669"/>
    <property type="project" value="InterPro"/>
</dbReference>
<organism evidence="2 3">
    <name type="scientific">Fistulifera solaris</name>
    <name type="common">Oleaginous diatom</name>
    <dbReference type="NCBI Taxonomy" id="1519565"/>
    <lineage>
        <taxon>Eukaryota</taxon>
        <taxon>Sar</taxon>
        <taxon>Stramenopiles</taxon>
        <taxon>Ochrophyta</taxon>
        <taxon>Bacillariophyta</taxon>
        <taxon>Bacillariophyceae</taxon>
        <taxon>Bacillariophycidae</taxon>
        <taxon>Naviculales</taxon>
        <taxon>Naviculaceae</taxon>
        <taxon>Fistulifera</taxon>
    </lineage>
</organism>
<dbReference type="GO" id="GO:0003690">
    <property type="term" value="F:double-stranded DNA binding"/>
    <property type="evidence" value="ECO:0007669"/>
    <property type="project" value="InterPro"/>
</dbReference>
<evidence type="ECO:0000313" key="2">
    <source>
        <dbReference type="EMBL" id="GAX16942.1"/>
    </source>
</evidence>
<dbReference type="EMBL" id="BDSP01000111">
    <property type="protein sequence ID" value="GAX16942.1"/>
    <property type="molecule type" value="Genomic_DNA"/>
</dbReference>
<dbReference type="GO" id="GO:0042023">
    <property type="term" value="P:DNA endoreduplication"/>
    <property type="evidence" value="ECO:0007669"/>
    <property type="project" value="InterPro"/>
</dbReference>
<accession>A0A1Z5JSW0</accession>
<evidence type="ECO:0000313" key="3">
    <source>
        <dbReference type="Proteomes" id="UP000198406"/>
    </source>
</evidence>
<dbReference type="PANTHER" id="PTHR34810:SF1">
    <property type="entry name" value="DNA-BINDING PROTEIN BIN4"/>
    <property type="match status" value="1"/>
</dbReference>
<name>A0A1Z5JSW0_FISSO</name>
<dbReference type="InParanoid" id="A0A1Z5JSW0"/>
<reference evidence="2 3" key="1">
    <citation type="journal article" date="2015" name="Plant Cell">
        <title>Oil accumulation by the oleaginous diatom Fistulifera solaris as revealed by the genome and transcriptome.</title>
        <authorList>
            <person name="Tanaka T."/>
            <person name="Maeda Y."/>
            <person name="Veluchamy A."/>
            <person name="Tanaka M."/>
            <person name="Abida H."/>
            <person name="Marechal E."/>
            <person name="Bowler C."/>
            <person name="Muto M."/>
            <person name="Sunaga Y."/>
            <person name="Tanaka M."/>
            <person name="Yoshino T."/>
            <person name="Taniguchi T."/>
            <person name="Fukuda Y."/>
            <person name="Nemoto M."/>
            <person name="Matsumoto M."/>
            <person name="Wong P.S."/>
            <person name="Aburatani S."/>
            <person name="Fujibuchi W."/>
        </authorList>
    </citation>
    <scope>NUCLEOTIDE SEQUENCE [LARGE SCALE GENOMIC DNA]</scope>
    <source>
        <strain evidence="2 3">JPCC DA0580</strain>
    </source>
</reference>